<sequence length="121" mass="13352">MYRYVFICGRALIARRQWPRPPPSMSHSTSELVAGGCILCRSHPTPHQELIADGHVLRHPRSTPELVAGDRVLCRPYSTPRQDIVADNRVLCRPCPTPPRSLSPAAASSAVHALHHTGAHR</sequence>
<dbReference type="EMBL" id="AP003368">
    <property type="protein sequence ID" value="BAD53276.1"/>
    <property type="molecule type" value="Genomic_DNA"/>
</dbReference>
<protein>
    <submittedName>
        <fullName evidence="2">Uncharacterized protein</fullName>
    </submittedName>
</protein>
<evidence type="ECO:0000256" key="1">
    <source>
        <dbReference type="SAM" id="MobiDB-lite"/>
    </source>
</evidence>
<dbReference type="AlphaFoldDB" id="A0A979HKL9"/>
<proteinExistence type="predicted"/>
<dbReference type="Proteomes" id="UP000817658">
    <property type="component" value="Chromosome 1"/>
</dbReference>
<feature type="region of interest" description="Disordered" evidence="1">
    <location>
        <begin position="98"/>
        <end position="121"/>
    </location>
</feature>
<gene>
    <name evidence="2" type="primary">B1100D10.8</name>
</gene>
<organism evidence="2">
    <name type="scientific">Oryza sativa subsp. japonica</name>
    <name type="common">Rice</name>
    <dbReference type="NCBI Taxonomy" id="39947"/>
    <lineage>
        <taxon>Eukaryota</taxon>
        <taxon>Viridiplantae</taxon>
        <taxon>Streptophyta</taxon>
        <taxon>Embryophyta</taxon>
        <taxon>Tracheophyta</taxon>
        <taxon>Spermatophyta</taxon>
        <taxon>Magnoliopsida</taxon>
        <taxon>Liliopsida</taxon>
        <taxon>Poales</taxon>
        <taxon>Poaceae</taxon>
        <taxon>BOP clade</taxon>
        <taxon>Oryzoideae</taxon>
        <taxon>Oryzeae</taxon>
        <taxon>Oryzinae</taxon>
        <taxon>Oryza</taxon>
        <taxon>Oryza sativa</taxon>
    </lineage>
</organism>
<evidence type="ECO:0000313" key="2">
    <source>
        <dbReference type="EMBL" id="BAD53276.1"/>
    </source>
</evidence>
<accession>A0A979HKL9</accession>
<name>A0A979HKL9_ORYSJ</name>
<reference evidence="2" key="1">
    <citation type="journal article" date="2002" name="Nature">
        <title>The genome sequence and structure of rice chromosome 1.</title>
        <authorList>
            <person name="Sasaki T."/>
            <person name="Matsumoto T."/>
            <person name="Yamamoto K."/>
            <person name="Sakata K."/>
            <person name="Baba T."/>
            <person name="Katayose Y."/>
            <person name="Wu J."/>
            <person name="Niimura Y."/>
            <person name="Cheng Z."/>
            <person name="Nagamura Y."/>
            <person name="Antonio B.A."/>
            <person name="Kanamori H."/>
            <person name="Hosokawa S."/>
            <person name="Masukawa M."/>
            <person name="Arikawa K."/>
            <person name="Chiden Y."/>
            <person name="Hayashi M."/>
            <person name="Okamoto M."/>
            <person name="Ando T."/>
            <person name="Aoki H."/>
            <person name="Arita K."/>
            <person name="Hamada M."/>
            <person name="Harada C."/>
            <person name="Hijishita S."/>
            <person name="Honda M."/>
            <person name="Ichikawa Y."/>
            <person name="Idonuma A."/>
            <person name="Iijima M."/>
            <person name="Ikeda M."/>
            <person name="Ikeno M."/>
            <person name="Itoh S."/>
            <person name="Itoh T."/>
            <person name="Itoh Y."/>
            <person name="Itoh Y."/>
            <person name="Iwabuchi A."/>
            <person name="Kamiya K."/>
            <person name="Karasawa W."/>
            <person name="Katagiri S."/>
            <person name="Kikuta A."/>
            <person name="Kobayashi N."/>
            <person name="Kono I."/>
            <person name="Machita K."/>
            <person name="Maehara T."/>
            <person name="Mizuno H."/>
            <person name="Mizubayashi T."/>
            <person name="Mukai Y."/>
            <person name="Nagasaki H."/>
            <person name="Nakashima M."/>
            <person name="Nakama Y."/>
            <person name="Nakamichi Y."/>
            <person name="Nakamura M."/>
            <person name="Namiki N."/>
            <person name="Negishi M."/>
            <person name="Ohta I."/>
            <person name="Ono N."/>
            <person name="Saji S."/>
            <person name="Sakai K."/>
            <person name="Shibata M."/>
            <person name="Shimokawa T."/>
            <person name="Shomura A."/>
            <person name="Song J."/>
            <person name="Takazaki Y."/>
            <person name="Terasawa K."/>
            <person name="Tsuji K."/>
            <person name="Waki K."/>
            <person name="Yamagata H."/>
            <person name="Yamane H."/>
            <person name="Yoshiki S."/>
            <person name="Yoshihara R."/>
            <person name="Yukawa K."/>
            <person name="Zhong H."/>
            <person name="Iwama H."/>
            <person name="Endo T."/>
            <person name="Ito H."/>
            <person name="Hahn J.H."/>
            <person name="Kim H.I."/>
            <person name="Eun M.Y."/>
            <person name="Yano M."/>
            <person name="Jiang J."/>
            <person name="Gojobori T."/>
        </authorList>
    </citation>
    <scope>NUCLEOTIDE SEQUENCE [LARGE SCALE GENOMIC DNA]</scope>
</reference>